<accession>A0A8H6HDY3</accession>
<reference evidence="3 4" key="1">
    <citation type="submission" date="2020-07" db="EMBL/GenBank/DDBJ databases">
        <title>Comparative genomics of pyrophilous fungi reveals a link between fire events and developmental genes.</title>
        <authorList>
            <consortium name="DOE Joint Genome Institute"/>
            <person name="Steindorff A.S."/>
            <person name="Carver A."/>
            <person name="Calhoun S."/>
            <person name="Stillman K."/>
            <person name="Liu H."/>
            <person name="Lipzen A."/>
            <person name="Pangilinan J."/>
            <person name="Labutti K."/>
            <person name="Bruns T.D."/>
            <person name="Grigoriev I.V."/>
        </authorList>
    </citation>
    <scope>NUCLEOTIDE SEQUENCE [LARGE SCALE GENOMIC DNA]</scope>
    <source>
        <strain evidence="3 4">CBS 144469</strain>
    </source>
</reference>
<proteinExistence type="predicted"/>
<dbReference type="EMBL" id="JACGCI010000148">
    <property type="protein sequence ID" value="KAF6743345.1"/>
    <property type="molecule type" value="Genomic_DNA"/>
</dbReference>
<organism evidence="3 4">
    <name type="scientific">Ephemerocybe angulata</name>
    <dbReference type="NCBI Taxonomy" id="980116"/>
    <lineage>
        <taxon>Eukaryota</taxon>
        <taxon>Fungi</taxon>
        <taxon>Dikarya</taxon>
        <taxon>Basidiomycota</taxon>
        <taxon>Agaricomycotina</taxon>
        <taxon>Agaricomycetes</taxon>
        <taxon>Agaricomycetidae</taxon>
        <taxon>Agaricales</taxon>
        <taxon>Agaricineae</taxon>
        <taxon>Psathyrellaceae</taxon>
        <taxon>Ephemerocybe</taxon>
    </lineage>
</organism>
<evidence type="ECO:0000313" key="1">
    <source>
        <dbReference type="EMBL" id="KAF6740877.1"/>
    </source>
</evidence>
<keyword evidence="4" id="KW-1185">Reference proteome</keyword>
<evidence type="ECO:0000313" key="4">
    <source>
        <dbReference type="Proteomes" id="UP000521943"/>
    </source>
</evidence>
<comment type="caution">
    <text evidence="3">The sequence shown here is derived from an EMBL/GenBank/DDBJ whole genome shotgun (WGS) entry which is preliminary data.</text>
</comment>
<dbReference type="Proteomes" id="UP000521943">
    <property type="component" value="Unassembled WGS sequence"/>
</dbReference>
<dbReference type="EMBL" id="JACGCI010000108">
    <property type="protein sequence ID" value="KAF6745284.1"/>
    <property type="molecule type" value="Genomic_DNA"/>
</dbReference>
<evidence type="ECO:0000313" key="3">
    <source>
        <dbReference type="EMBL" id="KAF6745284.1"/>
    </source>
</evidence>
<name>A0A8H6HDY3_9AGAR</name>
<dbReference type="AlphaFoldDB" id="A0A8H6HDY3"/>
<sequence>MTRQRWQTRPVAYLVADAAVSATHLSSRGVRVYGQRIYTNGECRVCEYACPDAALVAECECKARVTAEAHTPSVVDSTLAYAASVVVNVSTDGTHRRVPAVHRDHYQGQYGDQGQSGTTSLVAVINATSTCTQGIFGWHKYMSRVADHYSSQTPAVYGTMEGKTVMLRMPNNHRPHDYVYSNFINQALAVAKPMARTPEPLP</sequence>
<dbReference type="EMBL" id="JACGCI010000411">
    <property type="protein sequence ID" value="KAF6740877.1"/>
    <property type="molecule type" value="Genomic_DNA"/>
</dbReference>
<gene>
    <name evidence="3" type="ORF">DFP72DRAFT_856671</name>
    <name evidence="2" type="ORF">DFP72DRAFT_859046</name>
    <name evidence="1" type="ORF">DFP72DRAFT_864452</name>
</gene>
<evidence type="ECO:0000313" key="2">
    <source>
        <dbReference type="EMBL" id="KAF6743345.1"/>
    </source>
</evidence>
<protein>
    <submittedName>
        <fullName evidence="3">Uncharacterized protein</fullName>
    </submittedName>
</protein>